<dbReference type="InterPro" id="IPR008269">
    <property type="entry name" value="Lon_proteolytic"/>
</dbReference>
<dbReference type="PANTHER" id="PTHR10046">
    <property type="entry name" value="ATP DEPENDENT LON PROTEASE FAMILY MEMBER"/>
    <property type="match status" value="1"/>
</dbReference>
<reference evidence="2" key="1">
    <citation type="submission" date="2020-05" db="EMBL/GenBank/DDBJ databases">
        <authorList>
            <person name="Chiriac C."/>
            <person name="Salcher M."/>
            <person name="Ghai R."/>
            <person name="Kavagutti S V."/>
        </authorList>
    </citation>
    <scope>NUCLEOTIDE SEQUENCE</scope>
</reference>
<dbReference type="GO" id="GO:0004176">
    <property type="term" value="F:ATP-dependent peptidase activity"/>
    <property type="evidence" value="ECO:0007669"/>
    <property type="project" value="InterPro"/>
</dbReference>
<dbReference type="InterPro" id="IPR036034">
    <property type="entry name" value="PDZ_sf"/>
</dbReference>
<dbReference type="InterPro" id="IPR027065">
    <property type="entry name" value="Lon_Prtase"/>
</dbReference>
<dbReference type="SUPFAM" id="SSF54211">
    <property type="entry name" value="Ribosomal protein S5 domain 2-like"/>
    <property type="match status" value="1"/>
</dbReference>
<dbReference type="InterPro" id="IPR020568">
    <property type="entry name" value="Ribosomal_Su5_D2-typ_SF"/>
</dbReference>
<dbReference type="EMBL" id="CAFBQH010000006">
    <property type="protein sequence ID" value="CAB5044926.1"/>
    <property type="molecule type" value="Genomic_DNA"/>
</dbReference>
<dbReference type="Pfam" id="PF05362">
    <property type="entry name" value="Lon_C"/>
    <property type="match status" value="1"/>
</dbReference>
<proteinExistence type="predicted"/>
<gene>
    <name evidence="2" type="ORF">UFOPK2334_00077</name>
    <name evidence="3" type="ORF">UFOPK4293_00192</name>
</gene>
<evidence type="ECO:0000313" key="3">
    <source>
        <dbReference type="EMBL" id="CAB5044926.1"/>
    </source>
</evidence>
<dbReference type="GO" id="GO:0005524">
    <property type="term" value="F:ATP binding"/>
    <property type="evidence" value="ECO:0007669"/>
    <property type="project" value="InterPro"/>
</dbReference>
<dbReference type="GO" id="GO:0006508">
    <property type="term" value="P:proteolysis"/>
    <property type="evidence" value="ECO:0007669"/>
    <property type="project" value="InterPro"/>
</dbReference>
<dbReference type="AlphaFoldDB" id="A0A6J6LNB8"/>
<accession>A0A6J6LNB8</accession>
<evidence type="ECO:0000313" key="2">
    <source>
        <dbReference type="EMBL" id="CAB4663192.1"/>
    </source>
</evidence>
<dbReference type="GO" id="GO:0004252">
    <property type="term" value="F:serine-type endopeptidase activity"/>
    <property type="evidence" value="ECO:0007669"/>
    <property type="project" value="InterPro"/>
</dbReference>
<dbReference type="Gene3D" id="3.30.230.10">
    <property type="match status" value="1"/>
</dbReference>
<name>A0A6J6LNB8_9ZZZZ</name>
<dbReference type="GO" id="GO:0030163">
    <property type="term" value="P:protein catabolic process"/>
    <property type="evidence" value="ECO:0007669"/>
    <property type="project" value="InterPro"/>
</dbReference>
<protein>
    <submittedName>
        <fullName evidence="2">Unannotated protein</fullName>
    </submittedName>
</protein>
<evidence type="ECO:0000259" key="1">
    <source>
        <dbReference type="Pfam" id="PF05362"/>
    </source>
</evidence>
<sequence>MAAVRIQRFELAPGEAMSVAPRIDFSASSAGGTVPERFRTTNGIRFVTAFGGQLSILDSVLGWIDPHVQVDTYKERYGSGTPSTSRRLGFQAMIGAKQVAEYVAMKKLGLDVEISMGRVVIEELVCDGAPQKNAACTTLDVGETITHFNGIATPTLAELAQEMKTHKVGDTVELTVIPYDATATTPDTQKAEKRTVQLMANVNDPTRPIIGFTPADTRTVSLPFEVDISTTDIGGPSAGLAFTLALLDELTKGNLMGKTRVAATGTMSQDGSVGAIGALEQKAVAVRDAGADLFIVPAGQSADEMKSARQAAGSGVEIVQVKSLDEALAVLRSHGGEALRATSA</sequence>
<organism evidence="2">
    <name type="scientific">freshwater metagenome</name>
    <dbReference type="NCBI Taxonomy" id="449393"/>
    <lineage>
        <taxon>unclassified sequences</taxon>
        <taxon>metagenomes</taxon>
        <taxon>ecological metagenomes</taxon>
    </lineage>
</organism>
<dbReference type="InterPro" id="IPR014721">
    <property type="entry name" value="Ribsml_uS5_D2-typ_fold_subgr"/>
</dbReference>
<dbReference type="SUPFAM" id="SSF50156">
    <property type="entry name" value="PDZ domain-like"/>
    <property type="match status" value="1"/>
</dbReference>
<dbReference type="EMBL" id="CAEZXA010000003">
    <property type="protein sequence ID" value="CAB4663192.1"/>
    <property type="molecule type" value="Genomic_DNA"/>
</dbReference>
<feature type="domain" description="Lon proteolytic" evidence="1">
    <location>
        <begin position="234"/>
        <end position="330"/>
    </location>
</feature>